<comment type="caution">
    <text evidence="1">The sequence shown here is derived from an EMBL/GenBank/DDBJ whole genome shotgun (WGS) entry which is preliminary data.</text>
</comment>
<feature type="non-terminal residue" evidence="1">
    <location>
        <position position="1"/>
    </location>
</feature>
<organism evidence="1">
    <name type="scientific">marine sediment metagenome</name>
    <dbReference type="NCBI Taxonomy" id="412755"/>
    <lineage>
        <taxon>unclassified sequences</taxon>
        <taxon>metagenomes</taxon>
        <taxon>ecological metagenomes</taxon>
    </lineage>
</organism>
<evidence type="ECO:0000313" key="1">
    <source>
        <dbReference type="EMBL" id="GAG22749.1"/>
    </source>
</evidence>
<proteinExistence type="predicted"/>
<reference evidence="1" key="1">
    <citation type="journal article" date="2014" name="Front. Microbiol.">
        <title>High frequency of phylogenetically diverse reductive dehalogenase-homologous genes in deep subseafloor sedimentary metagenomes.</title>
        <authorList>
            <person name="Kawai M."/>
            <person name="Futagami T."/>
            <person name="Toyoda A."/>
            <person name="Takaki Y."/>
            <person name="Nishi S."/>
            <person name="Hori S."/>
            <person name="Arai W."/>
            <person name="Tsubouchi T."/>
            <person name="Morono Y."/>
            <person name="Uchiyama I."/>
            <person name="Ito T."/>
            <person name="Fujiyama A."/>
            <person name="Inagaki F."/>
            <person name="Takami H."/>
        </authorList>
    </citation>
    <scope>NUCLEOTIDE SEQUENCE</scope>
    <source>
        <strain evidence="1">Expedition CK06-06</strain>
    </source>
</reference>
<protein>
    <submittedName>
        <fullName evidence="1">Uncharacterized protein</fullName>
    </submittedName>
</protein>
<name>X0VWF1_9ZZZZ</name>
<feature type="non-terminal residue" evidence="1">
    <location>
        <position position="260"/>
    </location>
</feature>
<dbReference type="EMBL" id="BARS01033160">
    <property type="protein sequence ID" value="GAG22749.1"/>
    <property type="molecule type" value="Genomic_DNA"/>
</dbReference>
<dbReference type="AlphaFoldDB" id="X0VWF1"/>
<gene>
    <name evidence="1" type="ORF">S01H1_51388</name>
</gene>
<accession>X0VWF1</accession>
<sequence>DVSIFGFQLETGAGMDTVFFDALYIPSAQARSVQMDAASIAAYGIRMYSEYRSDLKSQNELDAYGAKVLEYKKDAIQKFRATAKGQRDTKYVAQTVHVQAPDYGIFALTPYIIIQLHHILHKKSDVRGFDFLTQYELVSSDTQPIRVVRDNNPVEASILELYARLQALEAAKEDEDYWLGDVETGITTQITRGATFPLDMRDGDEFFLTADLTVGGSEYYGPALYKYDEDLGDWTRNPIFLNRGANPAVGGEVTGDTRAN</sequence>